<keyword evidence="2" id="KW-1185">Reference proteome</keyword>
<dbReference type="Proteomes" id="UP000789396">
    <property type="component" value="Unassembled WGS sequence"/>
</dbReference>
<dbReference type="EMBL" id="CAJVPZ010002688">
    <property type="protein sequence ID" value="CAG8517676.1"/>
    <property type="molecule type" value="Genomic_DNA"/>
</dbReference>
<comment type="caution">
    <text evidence="1">The sequence shown here is derived from an EMBL/GenBank/DDBJ whole genome shotgun (WGS) entry which is preliminary data.</text>
</comment>
<gene>
    <name evidence="1" type="ORF">RFULGI_LOCUS3200</name>
</gene>
<proteinExistence type="predicted"/>
<evidence type="ECO:0000313" key="1">
    <source>
        <dbReference type="EMBL" id="CAG8517676.1"/>
    </source>
</evidence>
<protein>
    <submittedName>
        <fullName evidence="1">4748_t:CDS:1</fullName>
    </submittedName>
</protein>
<dbReference type="OrthoDB" id="364224at2759"/>
<reference evidence="1" key="1">
    <citation type="submission" date="2021-06" db="EMBL/GenBank/DDBJ databases">
        <authorList>
            <person name="Kallberg Y."/>
            <person name="Tangrot J."/>
            <person name="Rosling A."/>
        </authorList>
    </citation>
    <scope>NUCLEOTIDE SEQUENCE</scope>
    <source>
        <strain evidence="1">IN212</strain>
    </source>
</reference>
<dbReference type="AlphaFoldDB" id="A0A9N9A4W0"/>
<name>A0A9N9A4W0_9GLOM</name>
<organism evidence="1 2">
    <name type="scientific">Racocetra fulgida</name>
    <dbReference type="NCBI Taxonomy" id="60492"/>
    <lineage>
        <taxon>Eukaryota</taxon>
        <taxon>Fungi</taxon>
        <taxon>Fungi incertae sedis</taxon>
        <taxon>Mucoromycota</taxon>
        <taxon>Glomeromycotina</taxon>
        <taxon>Glomeromycetes</taxon>
        <taxon>Diversisporales</taxon>
        <taxon>Gigasporaceae</taxon>
        <taxon>Racocetra</taxon>
    </lineage>
</organism>
<feature type="non-terminal residue" evidence="1">
    <location>
        <position position="1"/>
    </location>
</feature>
<accession>A0A9N9A4W0</accession>
<sequence length="77" mass="8644">GTLAKYVNNTRLFQAGEFEHTVPSMYDVVYSHYAEFKKIVSLSTIEWGDVSLRVGASSDISKKYMLYSGIFVISPLS</sequence>
<evidence type="ECO:0000313" key="2">
    <source>
        <dbReference type="Proteomes" id="UP000789396"/>
    </source>
</evidence>